<feature type="signal peptide" evidence="2">
    <location>
        <begin position="1"/>
        <end position="29"/>
    </location>
</feature>
<reference evidence="3 4" key="1">
    <citation type="submission" date="2016-12" db="EMBL/GenBank/DDBJ databases">
        <title>The genomes of Aspergillus section Nigri reveals drivers in fungal speciation.</title>
        <authorList>
            <consortium name="DOE Joint Genome Institute"/>
            <person name="Vesth T.C."/>
            <person name="Nybo J."/>
            <person name="Theobald S."/>
            <person name="Brandl J."/>
            <person name="Frisvad J.C."/>
            <person name="Nielsen K.F."/>
            <person name="Lyhne E.K."/>
            <person name="Kogle M.E."/>
            <person name="Kuo A."/>
            <person name="Riley R."/>
            <person name="Clum A."/>
            <person name="Nolan M."/>
            <person name="Lipzen A."/>
            <person name="Salamov A."/>
            <person name="Henrissat B."/>
            <person name="Wiebenga A."/>
            <person name="De Vries R.P."/>
            <person name="Grigoriev I.V."/>
            <person name="Mortensen U.H."/>
            <person name="Andersen M.R."/>
            <person name="Baker S.E."/>
        </authorList>
    </citation>
    <scope>NUCLEOTIDE SEQUENCE [LARGE SCALE GENOMIC DNA]</scope>
    <source>
        <strain evidence="3 4">CBS 115572</strain>
    </source>
</reference>
<dbReference type="AlphaFoldDB" id="A0A317XD86"/>
<evidence type="ECO:0000313" key="4">
    <source>
        <dbReference type="Proteomes" id="UP000246702"/>
    </source>
</evidence>
<name>A0A317XD86_9EURO</name>
<gene>
    <name evidence="3" type="ORF">BO94DRAFT_591620</name>
</gene>
<organism evidence="3 4">
    <name type="scientific">Aspergillus sclerotioniger CBS 115572</name>
    <dbReference type="NCBI Taxonomy" id="1450535"/>
    <lineage>
        <taxon>Eukaryota</taxon>
        <taxon>Fungi</taxon>
        <taxon>Dikarya</taxon>
        <taxon>Ascomycota</taxon>
        <taxon>Pezizomycotina</taxon>
        <taxon>Eurotiomycetes</taxon>
        <taxon>Eurotiomycetidae</taxon>
        <taxon>Eurotiales</taxon>
        <taxon>Aspergillaceae</taxon>
        <taxon>Aspergillus</taxon>
        <taxon>Aspergillus subgen. Circumdati</taxon>
    </lineage>
</organism>
<dbReference type="GeneID" id="37118268"/>
<comment type="caution">
    <text evidence="3">The sequence shown here is derived from an EMBL/GenBank/DDBJ whole genome shotgun (WGS) entry which is preliminary data.</text>
</comment>
<keyword evidence="2" id="KW-0732">Signal</keyword>
<protein>
    <submittedName>
        <fullName evidence="3">Uncharacterized protein</fullName>
    </submittedName>
</protein>
<dbReference type="RefSeq" id="XP_025472882.1">
    <property type="nucleotide sequence ID" value="XM_025616125.1"/>
</dbReference>
<evidence type="ECO:0000256" key="1">
    <source>
        <dbReference type="SAM" id="MobiDB-lite"/>
    </source>
</evidence>
<dbReference type="EMBL" id="MSFK01000001">
    <property type="protein sequence ID" value="PWY96121.1"/>
    <property type="molecule type" value="Genomic_DNA"/>
</dbReference>
<accession>A0A317XD86</accession>
<dbReference type="OrthoDB" id="1896086at2759"/>
<feature type="chain" id="PRO_5016396455" evidence="2">
    <location>
        <begin position="30"/>
        <end position="481"/>
    </location>
</feature>
<dbReference type="Proteomes" id="UP000246702">
    <property type="component" value="Unassembled WGS sequence"/>
</dbReference>
<evidence type="ECO:0000313" key="3">
    <source>
        <dbReference type="EMBL" id="PWY96121.1"/>
    </source>
</evidence>
<sequence length="481" mass="53971">MSRSLYASKKWAFCFFCLFWLYSFQAVFAAPHKAEDHHKSHHVAHPARSSTPKNPFKTPFDTDSSDEDITPADDGPTSDRSPGLGIEFEASSLELECKVCKAADTFSSKGKEISGHTNKYWSLTVDTTTNSAGRVKGEYILNGKEIKLGAGTAVTAAENVEKDLVKWNQYATMPGNSFSLLDPVNNECKTWKVTEPPRRDAYKQLRWQVQATAPMPLSGINALMERAKTSLVLNDPLLPSTKSFLEPLVWVNSEFFQNSPQGNTPTGVNKDTLGFFSLILSYVKPNMHISDAKIAFKPRSPIMPRTDFVTMYNDVKSNIKGTDLYGLVLTLLCFQNYEEYIDLKEPKLRSEAIPKLTFEIEGDSRLSGFPAKTSFTVQEWMEGLQGTGAMTKKVNQALNKADPKSKRKDTDPVNLVAVFDRWYDGQIGAYGSAVEHVYGNDKQLAPLFEFRNLGGLKYDEFKTRVSKIEQRVIYYHKNHGS</sequence>
<proteinExistence type="predicted"/>
<feature type="region of interest" description="Disordered" evidence="1">
    <location>
        <begin position="39"/>
        <end position="83"/>
    </location>
</feature>
<keyword evidence="4" id="KW-1185">Reference proteome</keyword>
<evidence type="ECO:0000256" key="2">
    <source>
        <dbReference type="SAM" id="SignalP"/>
    </source>
</evidence>